<name>A0A520N035_9GAMM</name>
<proteinExistence type="inferred from homology"/>
<dbReference type="AlphaFoldDB" id="A0A520N035"/>
<dbReference type="InterPro" id="IPR036291">
    <property type="entry name" value="NAD(P)-bd_dom_sf"/>
</dbReference>
<evidence type="ECO:0000256" key="10">
    <source>
        <dbReference type="RuleBase" id="RU000437"/>
    </source>
</evidence>
<feature type="binding site" evidence="9">
    <location>
        <begin position="7"/>
        <end position="12"/>
    </location>
    <ligand>
        <name>NAD(+)</name>
        <dbReference type="ChEBI" id="CHEBI:57540"/>
    </ligand>
</feature>
<keyword evidence="6" id="KW-1208">Phospholipid metabolism</keyword>
<evidence type="ECO:0000256" key="1">
    <source>
        <dbReference type="ARBA" id="ARBA00011009"/>
    </source>
</evidence>
<dbReference type="GO" id="GO:0005829">
    <property type="term" value="C:cytosol"/>
    <property type="evidence" value="ECO:0007669"/>
    <property type="project" value="TreeGrafter"/>
</dbReference>
<evidence type="ECO:0000256" key="6">
    <source>
        <dbReference type="ARBA" id="ARBA00023264"/>
    </source>
</evidence>
<evidence type="ECO:0000256" key="7">
    <source>
        <dbReference type="PIRSR" id="PIRSR000114-1"/>
    </source>
</evidence>
<dbReference type="PANTHER" id="PTHR11728:SF1">
    <property type="entry name" value="GLYCEROL-3-PHOSPHATE DEHYDROGENASE [NAD(+)] 2, CHLOROPLASTIC"/>
    <property type="match status" value="1"/>
</dbReference>
<dbReference type="SUPFAM" id="SSF51735">
    <property type="entry name" value="NAD(P)-binding Rossmann-fold domains"/>
    <property type="match status" value="1"/>
</dbReference>
<accession>A0A520N035</accession>
<dbReference type="InterPro" id="IPR008927">
    <property type="entry name" value="6-PGluconate_DH-like_C_sf"/>
</dbReference>
<dbReference type="EMBL" id="SHBE01000002">
    <property type="protein sequence ID" value="RZO26819.1"/>
    <property type="molecule type" value="Genomic_DNA"/>
</dbReference>
<keyword evidence="5" id="KW-0594">Phospholipid biosynthesis</keyword>
<dbReference type="Gene3D" id="3.40.50.720">
    <property type="entry name" value="NAD(P)-binding Rossmann-like Domain"/>
    <property type="match status" value="1"/>
</dbReference>
<comment type="catalytic activity">
    <reaction evidence="11">
        <text>sn-glycerol 3-phosphate + NADP(+) = dihydroxyacetone phosphate + NADPH + H(+)</text>
        <dbReference type="Rhea" id="RHEA:11096"/>
        <dbReference type="ChEBI" id="CHEBI:15378"/>
        <dbReference type="ChEBI" id="CHEBI:57597"/>
        <dbReference type="ChEBI" id="CHEBI:57642"/>
        <dbReference type="ChEBI" id="CHEBI:57783"/>
        <dbReference type="ChEBI" id="CHEBI:58349"/>
        <dbReference type="EC" id="1.1.1.94"/>
    </reaction>
</comment>
<dbReference type="PIRSF" id="PIRSF000114">
    <property type="entry name" value="Glycerol-3-P_dh"/>
    <property type="match status" value="1"/>
</dbReference>
<keyword evidence="9 10" id="KW-0520">NAD</keyword>
<protein>
    <recommendedName>
        <fullName evidence="11">Glycerol-3-phosphate dehydrogenase</fullName>
        <ecNumber evidence="11">1.1.1.94</ecNumber>
    </recommendedName>
</protein>
<evidence type="ECO:0000259" key="13">
    <source>
        <dbReference type="Pfam" id="PF07479"/>
    </source>
</evidence>
<dbReference type="InterPro" id="IPR006109">
    <property type="entry name" value="G3P_DH_NAD-dep_C"/>
</dbReference>
<evidence type="ECO:0000256" key="9">
    <source>
        <dbReference type="PIRSR" id="PIRSR000114-3"/>
    </source>
</evidence>
<feature type="domain" description="Glycerol-3-phosphate dehydrogenase NAD-dependent N-terminal" evidence="12">
    <location>
        <begin position="4"/>
        <end position="154"/>
    </location>
</feature>
<dbReference type="PANTHER" id="PTHR11728">
    <property type="entry name" value="GLYCEROL-3-PHOSPHATE DEHYDROGENASE"/>
    <property type="match status" value="1"/>
</dbReference>
<evidence type="ECO:0000256" key="3">
    <source>
        <dbReference type="ARBA" id="ARBA00023002"/>
    </source>
</evidence>
<evidence type="ECO:0000313" key="14">
    <source>
        <dbReference type="EMBL" id="RZO26819.1"/>
    </source>
</evidence>
<evidence type="ECO:0000256" key="4">
    <source>
        <dbReference type="ARBA" id="ARBA00023098"/>
    </source>
</evidence>
<evidence type="ECO:0000256" key="2">
    <source>
        <dbReference type="ARBA" id="ARBA00022516"/>
    </source>
</evidence>
<comment type="similarity">
    <text evidence="1 10">Belongs to the NAD-dependent glycerol-3-phosphate dehydrogenase family.</text>
</comment>
<dbReference type="GO" id="GO:0046474">
    <property type="term" value="P:glycerophospholipid biosynthetic process"/>
    <property type="evidence" value="ECO:0007669"/>
    <property type="project" value="TreeGrafter"/>
</dbReference>
<evidence type="ECO:0000256" key="11">
    <source>
        <dbReference type="RuleBase" id="RU000439"/>
    </source>
</evidence>
<dbReference type="Proteomes" id="UP000315825">
    <property type="component" value="Unassembled WGS sequence"/>
</dbReference>
<dbReference type="Gene3D" id="1.10.1040.10">
    <property type="entry name" value="N-(1-d-carboxylethyl)-l-norvaline Dehydrogenase, domain 2"/>
    <property type="match status" value="1"/>
</dbReference>
<dbReference type="PRINTS" id="PR00077">
    <property type="entry name" value="GPDHDRGNASE"/>
</dbReference>
<evidence type="ECO:0000259" key="12">
    <source>
        <dbReference type="Pfam" id="PF01210"/>
    </source>
</evidence>
<dbReference type="Pfam" id="PF07479">
    <property type="entry name" value="NAD_Gly3P_dh_C"/>
    <property type="match status" value="1"/>
</dbReference>
<dbReference type="GO" id="GO:0046168">
    <property type="term" value="P:glycerol-3-phosphate catabolic process"/>
    <property type="evidence" value="ECO:0007669"/>
    <property type="project" value="InterPro"/>
</dbReference>
<keyword evidence="4" id="KW-0443">Lipid metabolism</keyword>
<dbReference type="GO" id="GO:0141153">
    <property type="term" value="F:glycerol-3-phosphate dehydrogenase (NADP+) activity"/>
    <property type="evidence" value="ECO:0007669"/>
    <property type="project" value="RHEA"/>
</dbReference>
<dbReference type="InterPro" id="IPR011128">
    <property type="entry name" value="G3P_DH_NAD-dep_N"/>
</dbReference>
<feature type="active site" description="Proton acceptor" evidence="7">
    <location>
        <position position="186"/>
    </location>
</feature>
<dbReference type="InterPro" id="IPR013328">
    <property type="entry name" value="6PGD_dom2"/>
</dbReference>
<dbReference type="GO" id="GO:0051287">
    <property type="term" value="F:NAD binding"/>
    <property type="evidence" value="ECO:0007669"/>
    <property type="project" value="InterPro"/>
</dbReference>
<dbReference type="GO" id="GO:0005975">
    <property type="term" value="P:carbohydrate metabolic process"/>
    <property type="evidence" value="ECO:0007669"/>
    <property type="project" value="InterPro"/>
</dbReference>
<feature type="binding site" evidence="8">
    <location>
        <begin position="250"/>
        <end position="251"/>
    </location>
    <ligand>
        <name>substrate</name>
    </ligand>
</feature>
<dbReference type="Pfam" id="PF01210">
    <property type="entry name" value="NAD_Gly3P_dh_N"/>
    <property type="match status" value="1"/>
</dbReference>
<dbReference type="SUPFAM" id="SSF48179">
    <property type="entry name" value="6-phosphogluconate dehydrogenase C-terminal domain-like"/>
    <property type="match status" value="1"/>
</dbReference>
<feature type="domain" description="Glycerol-3-phosphate dehydrogenase NAD-dependent C-terminal" evidence="13">
    <location>
        <begin position="175"/>
        <end position="314"/>
    </location>
</feature>
<gene>
    <name evidence="14" type="ORF">EVA92_01295</name>
</gene>
<keyword evidence="3 10" id="KW-0560">Oxidoreductase</keyword>
<evidence type="ECO:0000256" key="5">
    <source>
        <dbReference type="ARBA" id="ARBA00023209"/>
    </source>
</evidence>
<feature type="binding site" evidence="8">
    <location>
        <position position="101"/>
    </location>
    <ligand>
        <name>substrate</name>
    </ligand>
</feature>
<organism evidence="14 15">
    <name type="scientific">SAR86 cluster bacterium</name>
    <dbReference type="NCBI Taxonomy" id="2030880"/>
    <lineage>
        <taxon>Bacteria</taxon>
        <taxon>Pseudomonadati</taxon>
        <taxon>Pseudomonadota</taxon>
        <taxon>Gammaproteobacteria</taxon>
        <taxon>SAR86 cluster</taxon>
    </lineage>
</organism>
<comment type="caution">
    <text evidence="14">The sequence shown here is derived from an EMBL/GenBank/DDBJ whole genome shotgun (WGS) entry which is preliminary data.</text>
</comment>
<evidence type="ECO:0000256" key="8">
    <source>
        <dbReference type="PIRSR" id="PIRSR000114-2"/>
    </source>
</evidence>
<feature type="binding site" evidence="9">
    <location>
        <position position="250"/>
    </location>
    <ligand>
        <name>NAD(+)</name>
        <dbReference type="ChEBI" id="CHEBI:57540"/>
    </ligand>
</feature>
<dbReference type="InterPro" id="IPR006168">
    <property type="entry name" value="G3P_DH_NAD-dep"/>
</dbReference>
<evidence type="ECO:0000313" key="15">
    <source>
        <dbReference type="Proteomes" id="UP000315825"/>
    </source>
</evidence>
<dbReference type="EC" id="1.1.1.94" evidence="11"/>
<keyword evidence="2" id="KW-0444">Lipid biosynthesis</keyword>
<reference evidence="14 15" key="1">
    <citation type="submission" date="2019-02" db="EMBL/GenBank/DDBJ databases">
        <title>Prokaryotic population dynamics and viral predation in marine succession experiment using metagenomics: the confinement effect.</title>
        <authorList>
            <person name="Haro-Moreno J.M."/>
            <person name="Rodriguez-Valera F."/>
            <person name="Lopez-Perez M."/>
        </authorList>
    </citation>
    <scope>NUCLEOTIDE SEQUENCE [LARGE SCALE GENOMIC DNA]</scope>
    <source>
        <strain evidence="14">MED-G159</strain>
    </source>
</reference>
<sequence>MRYAIVGSGKFGRELTRILLNNGKKVLLFSRRATEIDSINSNSKSLTGFIFPNAQNLKATNDPSELSKARYLFLTFSSKDIKNALSSLPINHNQTFISCIKGFENSLGLLPSEVLIQKFGVKKKNIIVLSGPNLSKEIANKELTATVLAGENNKLLREIGKDLKNDYFIPFLSSDINGVEIAGALKNIYAIVSGYFHAKMVGENTIGFLLTKSLEEIRIFSQARGGESETFLGLSGVGDFFSTALSKDSRNYKFGECLAEGLNAEEALKKIDDTVEGYHTSKVVYQKSIELGLDLKILKFLIDLYTMKKSKEDAAKILVPDHIENDIRSKL</sequence>